<dbReference type="Proteomes" id="UP000001522">
    <property type="component" value="Chromosome"/>
</dbReference>
<gene>
    <name evidence="2" type="ordered locus">HMU04490</name>
</gene>
<dbReference type="AlphaFoldDB" id="D3UGU0"/>
<dbReference type="EMBL" id="FN555004">
    <property type="protein sequence ID" value="CBG39711.1"/>
    <property type="molecule type" value="Genomic_DNA"/>
</dbReference>
<evidence type="ECO:0000313" key="2">
    <source>
        <dbReference type="EMBL" id="CBG39711.1"/>
    </source>
</evidence>
<protein>
    <recommendedName>
        <fullName evidence="4">Flagellar protein FlgN</fullName>
    </recommendedName>
</protein>
<evidence type="ECO:0008006" key="4">
    <source>
        <dbReference type="Google" id="ProtNLM"/>
    </source>
</evidence>
<keyword evidence="1" id="KW-0175">Coiled coil</keyword>
<reference evidence="2 3" key="1">
    <citation type="journal article" date="2010" name="BMC Genomics">
        <title>Comparative genomics and proteomics of Helicobacter mustelae, an ulcerogenic and carcinogenic gastric pathogen.</title>
        <authorList>
            <person name="O'Toole P.W."/>
            <person name="Snelling W.J."/>
            <person name="Canchaya C."/>
            <person name="Forde B.M."/>
            <person name="Hardie K.R."/>
            <person name="Josenhans C."/>
            <person name="Graham R.L.J."/>
            <person name="McMullan G."/>
            <person name="Parkhill J."/>
            <person name="Belda E."/>
            <person name="Bentley S.D."/>
        </authorList>
    </citation>
    <scope>NUCLEOTIDE SEQUENCE [LARGE SCALE GENOMIC DNA]</scope>
    <source>
        <strain evidence="3">ATCC 43772 / LMG 18044 / NCTC 12198 / 12198</strain>
    </source>
</reference>
<feature type="coiled-coil region" evidence="1">
    <location>
        <begin position="46"/>
        <end position="104"/>
    </location>
</feature>
<dbReference type="HOGENOM" id="CLU_145326_0_0_7"/>
<proteinExistence type="predicted"/>
<accession>D3UGU0</accession>
<dbReference type="KEGG" id="hms:HMU04490"/>
<dbReference type="eggNOG" id="ENOG5031939">
    <property type="taxonomic scope" value="Bacteria"/>
</dbReference>
<evidence type="ECO:0000256" key="1">
    <source>
        <dbReference type="SAM" id="Coils"/>
    </source>
</evidence>
<evidence type="ECO:0000313" key="3">
    <source>
        <dbReference type="Proteomes" id="UP000001522"/>
    </source>
</evidence>
<keyword evidence="3" id="KW-1185">Reference proteome</keyword>
<dbReference type="RefSeq" id="WP_013022802.1">
    <property type="nucleotide sequence ID" value="NC_013949.1"/>
</dbReference>
<name>D3UGU0_HELM1</name>
<organism evidence="2 3">
    <name type="scientific">Helicobacter mustelae (strain ATCC 43772 / CCUG 25715 / CIP 103759 / LMG 18044 / NCTC 12198 / R85-136P)</name>
    <name type="common">Campylobacter mustelae</name>
    <dbReference type="NCBI Taxonomy" id="679897"/>
    <lineage>
        <taxon>Bacteria</taxon>
        <taxon>Pseudomonadati</taxon>
        <taxon>Campylobacterota</taxon>
        <taxon>Epsilonproteobacteria</taxon>
        <taxon>Campylobacterales</taxon>
        <taxon>Helicobacteraceae</taxon>
        <taxon>Helicobacter</taxon>
    </lineage>
</organism>
<sequence length="142" mass="16316">MLYKYLRGAISDLDALISLTECDIQDIQEANHDAVFARNLEKQPLILSFENKKNMAQQEILNLRDSDSQKSLAELLDDEVNILLEQMKQKLQNLKNLNTNYARMVFAVSEFYSSLLHQIVPHEVNGYSGPRTAQSTFLKIRV</sequence>
<dbReference type="STRING" id="679897.HMU04490"/>